<keyword evidence="6 7" id="KW-0472">Membrane</keyword>
<dbReference type="RefSeq" id="WP_394460180.1">
    <property type="nucleotide sequence ID" value="NZ_JBIGHZ010000003.1"/>
</dbReference>
<keyword evidence="3 7" id="KW-1003">Cell membrane</keyword>
<dbReference type="InterPro" id="IPR042194">
    <property type="entry name" value="FHIPEP_1"/>
</dbReference>
<keyword evidence="4 7" id="KW-0812">Transmembrane</keyword>
<keyword evidence="5 7" id="KW-1133">Transmembrane helix</keyword>
<keyword evidence="8" id="KW-0969">Cilium</keyword>
<dbReference type="InterPro" id="IPR025505">
    <property type="entry name" value="FHIPEP_CS"/>
</dbReference>
<evidence type="ECO:0000256" key="3">
    <source>
        <dbReference type="ARBA" id="ARBA00022475"/>
    </source>
</evidence>
<evidence type="ECO:0000256" key="2">
    <source>
        <dbReference type="ARBA" id="ARBA00008835"/>
    </source>
</evidence>
<sequence length="699" mass="74184">MNALTLKLQAWLGPRAHLVQALGAPVAVVLVLAMMVLPLPAFVLDLLFTFNIAMAIMVMMVAAQMVRPLDFAAFPTVLLLTTLLRLSLNVASTRVVLLEGHTGPGAAGKVIESFGHFLIGGNFAVGLIVFAILVVINFIVVTKGAERIAEVGARFTLDAMPGKQMAIDADLSAGLIDEKEAKRRRAELSDEADFFGSMDGASKFVRGDAVAGILILFINIVGGFLIGVIQHGLSAGQAADSYILLAVGDALVAQIPGLLISVAAAMVVSRVGKDKDIGSMIGRQVFGSTKALGITAGVIGALALIPGMPHLVFFLIAAGLGGLAYQSMLRERAEVAAAQKPAAAAQPSTPDANAEASWDDLVPVDTLGLEVGYRLITLVDKNREGDLLSRIRGVRRKFAQDVGFLPPSVHIRDNLELRPSQYRLTLRGAVVGEAEAFPGMWLAINPGHATQKLLGTATTDPAFGLPAVWVEERQREMAQMAGYTVVDCSTVIATHLSHLMQVHAARLLGRLETQQLVDHLTKLAPKLIEDVIPKMVGIAALQRVLQLLLEEGVHIRDMRSIVECLADSAAGVNDPGELARRVRVHLAPAIVQQIYGPVKELDVIALEPELERMVTQALNSPHGAALDPGVADTLARSAAETAQAQEDRGVPACLLVPDLIRAPLARLLKRAAPRLKVLGHSEIPETHTIRIGSIIGGAA</sequence>
<feature type="transmembrane region" description="Helical" evidence="7">
    <location>
        <begin position="21"/>
        <end position="40"/>
    </location>
</feature>
<name>A0ABW7FV15_9BURK</name>
<dbReference type="PANTHER" id="PTHR30161:SF1">
    <property type="entry name" value="FLAGELLAR BIOSYNTHESIS PROTEIN FLHA-RELATED"/>
    <property type="match status" value="1"/>
</dbReference>
<keyword evidence="7" id="KW-0653">Protein transport</keyword>
<evidence type="ECO:0000256" key="5">
    <source>
        <dbReference type="ARBA" id="ARBA00022989"/>
    </source>
</evidence>
<dbReference type="InterPro" id="IPR001712">
    <property type="entry name" value="T3SS_FHIPEP"/>
</dbReference>
<feature type="transmembrane region" description="Helical" evidence="7">
    <location>
        <begin position="77"/>
        <end position="97"/>
    </location>
</feature>
<comment type="subcellular location">
    <subcellularLocation>
        <location evidence="1 7">Cell membrane</location>
        <topology evidence="1 7">Multi-pass membrane protein</topology>
    </subcellularLocation>
</comment>
<dbReference type="InterPro" id="IPR042193">
    <property type="entry name" value="FHIPEP_3"/>
</dbReference>
<evidence type="ECO:0000256" key="7">
    <source>
        <dbReference type="RuleBase" id="RU364093"/>
    </source>
</evidence>
<comment type="caution">
    <text evidence="8">The sequence shown here is derived from an EMBL/GenBank/DDBJ whole genome shotgun (WGS) entry which is preliminary data.</text>
</comment>
<keyword evidence="8" id="KW-0282">Flagellum</keyword>
<feature type="transmembrane region" description="Helical" evidence="7">
    <location>
        <begin position="289"/>
        <end position="305"/>
    </location>
</feature>
<dbReference type="Gene3D" id="3.40.30.60">
    <property type="entry name" value="FHIPEP family, domain 1"/>
    <property type="match status" value="1"/>
</dbReference>
<dbReference type="Gene3D" id="1.10.8.540">
    <property type="entry name" value="FHIPEP family, domain 3"/>
    <property type="match status" value="1"/>
</dbReference>
<dbReference type="EMBL" id="JBIGHZ010000003">
    <property type="protein sequence ID" value="MFG6448164.1"/>
    <property type="molecule type" value="Genomic_DNA"/>
</dbReference>
<feature type="transmembrane region" description="Helical" evidence="7">
    <location>
        <begin position="242"/>
        <end position="268"/>
    </location>
</feature>
<dbReference type="PANTHER" id="PTHR30161">
    <property type="entry name" value="FLAGELLAR EXPORT PROTEIN, MEMBRANE FLHA SUBUNIT-RELATED"/>
    <property type="match status" value="1"/>
</dbReference>
<dbReference type="Gene3D" id="3.40.50.12790">
    <property type="entry name" value="FHIPEP family, domain 4"/>
    <property type="match status" value="1"/>
</dbReference>
<dbReference type="Pfam" id="PF00771">
    <property type="entry name" value="FHIPEP"/>
    <property type="match status" value="1"/>
</dbReference>
<dbReference type="InterPro" id="IPR042196">
    <property type="entry name" value="FHIPEP_4"/>
</dbReference>
<dbReference type="Proteomes" id="UP001606099">
    <property type="component" value="Unassembled WGS sequence"/>
</dbReference>
<protein>
    <recommendedName>
        <fullName evidence="7">Flagellar biosynthesis protein FlhA</fullName>
    </recommendedName>
</protein>
<dbReference type="PROSITE" id="PS00994">
    <property type="entry name" value="FHIPEP"/>
    <property type="match status" value="1"/>
</dbReference>
<gene>
    <name evidence="7 8" type="primary">flhA</name>
    <name evidence="8" type="ORF">ACG0Z6_07880</name>
</gene>
<evidence type="ECO:0000313" key="8">
    <source>
        <dbReference type="EMBL" id="MFG6448164.1"/>
    </source>
</evidence>
<comment type="similarity">
    <text evidence="2 7">Belongs to the FHIPEP (flagella/HR/invasion proteins export pore) family.</text>
</comment>
<dbReference type="PRINTS" id="PR00949">
    <property type="entry name" value="TYPE3IMAPROT"/>
</dbReference>
<keyword evidence="7" id="KW-1006">Bacterial flagellum protein export</keyword>
<evidence type="ECO:0000256" key="4">
    <source>
        <dbReference type="ARBA" id="ARBA00022692"/>
    </source>
</evidence>
<feature type="transmembrane region" description="Helical" evidence="7">
    <location>
        <begin position="46"/>
        <end position="65"/>
    </location>
</feature>
<evidence type="ECO:0000313" key="9">
    <source>
        <dbReference type="Proteomes" id="UP001606099"/>
    </source>
</evidence>
<feature type="transmembrane region" description="Helical" evidence="7">
    <location>
        <begin position="209"/>
        <end position="230"/>
    </location>
</feature>
<dbReference type="PIRSF" id="PIRSF005419">
    <property type="entry name" value="FlhA"/>
    <property type="match status" value="1"/>
</dbReference>
<keyword evidence="7" id="KW-1005">Bacterial flagellum biogenesis</keyword>
<feature type="transmembrane region" description="Helical" evidence="7">
    <location>
        <begin position="117"/>
        <end position="140"/>
    </location>
</feature>
<keyword evidence="7" id="KW-0813">Transport</keyword>
<organism evidence="8 9">
    <name type="scientific">Roseateles rivi</name>
    <dbReference type="NCBI Taxonomy" id="3299028"/>
    <lineage>
        <taxon>Bacteria</taxon>
        <taxon>Pseudomonadati</taxon>
        <taxon>Pseudomonadota</taxon>
        <taxon>Betaproteobacteria</taxon>
        <taxon>Burkholderiales</taxon>
        <taxon>Sphaerotilaceae</taxon>
        <taxon>Roseateles</taxon>
    </lineage>
</organism>
<evidence type="ECO:0000256" key="1">
    <source>
        <dbReference type="ARBA" id="ARBA00004651"/>
    </source>
</evidence>
<keyword evidence="8" id="KW-0966">Cell projection</keyword>
<evidence type="ECO:0000256" key="6">
    <source>
        <dbReference type="ARBA" id="ARBA00023136"/>
    </source>
</evidence>
<dbReference type="InterPro" id="IPR006301">
    <property type="entry name" value="FlhA"/>
</dbReference>
<keyword evidence="9" id="KW-1185">Reference proteome</keyword>
<accession>A0ABW7FV15</accession>
<comment type="function">
    <text evidence="7">Required for formation of the rod structure of the flagellar apparatus. Together with FliI and FliH, may constitute the export apparatus of flagellin.</text>
</comment>
<reference evidence="8 9" key="1">
    <citation type="submission" date="2024-08" db="EMBL/GenBank/DDBJ databases">
        <authorList>
            <person name="Lu H."/>
        </authorList>
    </citation>
    <scope>NUCLEOTIDE SEQUENCE [LARGE SCALE GENOMIC DNA]</scope>
    <source>
        <strain evidence="8 9">BYS180W</strain>
    </source>
</reference>
<dbReference type="NCBIfam" id="TIGR01398">
    <property type="entry name" value="FlhA"/>
    <property type="match status" value="1"/>
</dbReference>
<proteinExistence type="inferred from homology"/>